<gene>
    <name evidence="1" type="ORF">AFUS01_LOCUS3342</name>
</gene>
<sequence length="76" mass="8601">MNGHSIATNFLFGWCSQEGHYTRIRNGICMGCNNIAPNFRSHTDAENSLDIKDLKLCPKLQMKPVVVLQKLKIIRA</sequence>
<keyword evidence="2" id="KW-1185">Reference proteome</keyword>
<dbReference type="Proteomes" id="UP000708208">
    <property type="component" value="Unassembled WGS sequence"/>
</dbReference>
<evidence type="ECO:0000313" key="1">
    <source>
        <dbReference type="EMBL" id="CAG7688232.1"/>
    </source>
</evidence>
<proteinExistence type="predicted"/>
<name>A0A8J2JBP4_9HEXA</name>
<reference evidence="1" key="1">
    <citation type="submission" date="2021-06" db="EMBL/GenBank/DDBJ databases">
        <authorList>
            <person name="Hodson N. C."/>
            <person name="Mongue J. A."/>
            <person name="Jaron S. K."/>
        </authorList>
    </citation>
    <scope>NUCLEOTIDE SEQUENCE</scope>
</reference>
<dbReference type="EMBL" id="CAJVCH010020051">
    <property type="protein sequence ID" value="CAG7688232.1"/>
    <property type="molecule type" value="Genomic_DNA"/>
</dbReference>
<evidence type="ECO:0000313" key="2">
    <source>
        <dbReference type="Proteomes" id="UP000708208"/>
    </source>
</evidence>
<organism evidence="1 2">
    <name type="scientific">Allacma fusca</name>
    <dbReference type="NCBI Taxonomy" id="39272"/>
    <lineage>
        <taxon>Eukaryota</taxon>
        <taxon>Metazoa</taxon>
        <taxon>Ecdysozoa</taxon>
        <taxon>Arthropoda</taxon>
        <taxon>Hexapoda</taxon>
        <taxon>Collembola</taxon>
        <taxon>Symphypleona</taxon>
        <taxon>Sminthuridae</taxon>
        <taxon>Allacma</taxon>
    </lineage>
</organism>
<comment type="caution">
    <text evidence="1">The sequence shown here is derived from an EMBL/GenBank/DDBJ whole genome shotgun (WGS) entry which is preliminary data.</text>
</comment>
<accession>A0A8J2JBP4</accession>
<dbReference type="AlphaFoldDB" id="A0A8J2JBP4"/>
<protein>
    <submittedName>
        <fullName evidence="1">Uncharacterized protein</fullName>
    </submittedName>
</protein>